<comment type="PTM">
    <text evidence="7">Contains at least one intrachain disulfide bond essential for its enzymatic activity.</text>
</comment>
<comment type="similarity">
    <text evidence="7">Belongs to the glycosyl hydrolase 16 family.</text>
</comment>
<dbReference type="InterPro" id="IPR010713">
    <property type="entry name" value="XET_C"/>
</dbReference>
<dbReference type="GO" id="GO:0010411">
    <property type="term" value="P:xyloglucan metabolic process"/>
    <property type="evidence" value="ECO:0007669"/>
    <property type="project" value="InterPro"/>
</dbReference>
<dbReference type="InterPro" id="IPR016455">
    <property type="entry name" value="XTH"/>
</dbReference>
<dbReference type="InterPro" id="IPR013320">
    <property type="entry name" value="ConA-like_dom_sf"/>
</dbReference>
<dbReference type="InterPro" id="IPR008264">
    <property type="entry name" value="Beta_glucanase"/>
</dbReference>
<dbReference type="GO" id="GO:0042546">
    <property type="term" value="P:cell wall biogenesis"/>
    <property type="evidence" value="ECO:0007669"/>
    <property type="project" value="InterPro"/>
</dbReference>
<keyword evidence="10" id="KW-1185">Reference proteome</keyword>
<keyword evidence="7" id="KW-0052">Apoplast</keyword>
<dbReference type="PROSITE" id="PS51762">
    <property type="entry name" value="GH16_2"/>
    <property type="match status" value="1"/>
</dbReference>
<dbReference type="SUPFAM" id="SSF49899">
    <property type="entry name" value="Concanavalin A-like lectins/glucanases"/>
    <property type="match status" value="1"/>
</dbReference>
<feature type="active site" description="Proton donor" evidence="5">
    <location>
        <position position="87"/>
    </location>
</feature>
<dbReference type="GO" id="GO:0071555">
    <property type="term" value="P:cell wall organization"/>
    <property type="evidence" value="ECO:0007669"/>
    <property type="project" value="UniProtKB-KW"/>
</dbReference>
<reference evidence="9" key="1">
    <citation type="submission" date="2017-07" db="EMBL/GenBank/DDBJ databases">
        <title>Taro Niue Genome Assembly and Annotation.</title>
        <authorList>
            <person name="Atibalentja N."/>
            <person name="Keating K."/>
            <person name="Fields C.J."/>
        </authorList>
    </citation>
    <scope>NUCLEOTIDE SEQUENCE</scope>
    <source>
        <strain evidence="9">Niue_2</strain>
        <tissue evidence="9">Leaf</tissue>
    </source>
</reference>
<evidence type="ECO:0000256" key="1">
    <source>
        <dbReference type="ARBA" id="ARBA00022679"/>
    </source>
</evidence>
<dbReference type="Gene3D" id="2.60.120.200">
    <property type="match status" value="1"/>
</dbReference>
<dbReference type="GO" id="GO:0016762">
    <property type="term" value="F:xyloglucan:xyloglucosyl transferase activity"/>
    <property type="evidence" value="ECO:0007669"/>
    <property type="project" value="UniProtKB-EC"/>
</dbReference>
<feature type="active site" description="Nucleophile" evidence="5">
    <location>
        <position position="83"/>
    </location>
</feature>
<feature type="domain" description="GH16" evidence="8">
    <location>
        <begin position="3"/>
        <end position="196"/>
    </location>
</feature>
<keyword evidence="3" id="KW-1015">Disulfide bond</keyword>
<dbReference type="Pfam" id="PF00722">
    <property type="entry name" value="Glyco_hydro_16"/>
    <property type="match status" value="1"/>
</dbReference>
<name>A0A843UA59_COLES</name>
<evidence type="ECO:0000313" key="10">
    <source>
        <dbReference type="Proteomes" id="UP000652761"/>
    </source>
</evidence>
<keyword evidence="2 7" id="KW-0378">Hydrolase</keyword>
<proteinExistence type="inferred from homology"/>
<dbReference type="OrthoDB" id="4781at2759"/>
<evidence type="ECO:0000259" key="8">
    <source>
        <dbReference type="PROSITE" id="PS51762"/>
    </source>
</evidence>
<dbReference type="PRINTS" id="PR00737">
    <property type="entry name" value="GLHYDRLASE16"/>
</dbReference>
<evidence type="ECO:0000256" key="3">
    <source>
        <dbReference type="ARBA" id="ARBA00023157"/>
    </source>
</evidence>
<dbReference type="EC" id="2.4.1.207" evidence="7"/>
<evidence type="ECO:0000256" key="6">
    <source>
        <dbReference type="PIRSR" id="PIRSR005604-2"/>
    </source>
</evidence>
<keyword evidence="7" id="KW-0964">Secreted</keyword>
<keyword evidence="7" id="KW-0134">Cell wall</keyword>
<gene>
    <name evidence="9" type="ORF">Taro_010637</name>
</gene>
<dbReference type="Proteomes" id="UP000652761">
    <property type="component" value="Unassembled WGS sequence"/>
</dbReference>
<accession>A0A843UA59</accession>
<keyword evidence="7" id="KW-0961">Cell wall biogenesis/degradation</keyword>
<comment type="caution">
    <text evidence="9">The sequence shown here is derived from an EMBL/GenBank/DDBJ whole genome shotgun (WGS) entry which is preliminary data.</text>
</comment>
<protein>
    <recommendedName>
        <fullName evidence="7">Xyloglucan endotransglucosylase/hydrolase</fullName>
        <ecNumber evidence="7">2.4.1.207</ecNumber>
    </recommendedName>
</protein>
<evidence type="ECO:0000256" key="7">
    <source>
        <dbReference type="RuleBase" id="RU361120"/>
    </source>
</evidence>
<evidence type="ECO:0000256" key="2">
    <source>
        <dbReference type="ARBA" id="ARBA00022801"/>
    </source>
</evidence>
<dbReference type="PANTHER" id="PTHR31062">
    <property type="entry name" value="XYLOGLUCAN ENDOTRANSGLUCOSYLASE/HYDROLASE PROTEIN 8-RELATED"/>
    <property type="match status" value="1"/>
</dbReference>
<dbReference type="GO" id="GO:0048046">
    <property type="term" value="C:apoplast"/>
    <property type="evidence" value="ECO:0007669"/>
    <property type="project" value="UniProtKB-SubCell"/>
</dbReference>
<dbReference type="EMBL" id="NMUH01000388">
    <property type="protein sequence ID" value="MQL78213.1"/>
    <property type="molecule type" value="Genomic_DNA"/>
</dbReference>
<feature type="glycosylation site" description="N-linked (GlcNAc...) asparagine" evidence="6">
    <location>
        <position position="91"/>
    </location>
</feature>
<evidence type="ECO:0000256" key="4">
    <source>
        <dbReference type="ARBA" id="ARBA00023295"/>
    </source>
</evidence>
<dbReference type="InterPro" id="IPR000757">
    <property type="entry name" value="Beta-glucanase-like"/>
</dbReference>
<comment type="function">
    <text evidence="7">Catalyzes xyloglucan endohydrolysis (XEH) and/or endotransglycosylation (XET). Cleaves and religates xyloglucan polymers, an essential constituent of the primary cell wall, and thereby participates in cell wall construction of growing tissues.</text>
</comment>
<dbReference type="GO" id="GO:0004553">
    <property type="term" value="F:hydrolase activity, hydrolyzing O-glycosyl compounds"/>
    <property type="evidence" value="ECO:0007669"/>
    <property type="project" value="InterPro"/>
</dbReference>
<sequence length="265" mass="29678">MSTLAAGDDTSFDENYGVVWGAYHAKELHGGTELTRTVGPGSQFDSKLHYTSGYFHMKMKPPGRDSAGVVTAFYVRTRSNNDEMDFELLGNRTGKRYALQTNIFINGKGDREQKINLWFDPTADFHDYSILWNPFQIAFFVDGVPIRVLKNMPGTGAGYPQKPMTLIGSIWDGDRWATEGGKQKINWTYAPFTASFGGFAVDAACPFGTAAGAGGCRTAWWNSPKFWNLSPSQQLQYQHVKSQLRFYDYCSDRSRYPTPPPECPV</sequence>
<dbReference type="PIRSF" id="PIRSF005604">
    <property type="entry name" value="XET"/>
    <property type="match status" value="1"/>
</dbReference>
<comment type="subcellular location">
    <subcellularLocation>
        <location evidence="7">Secreted</location>
        <location evidence="7">Cell wall</location>
    </subcellularLocation>
    <subcellularLocation>
        <location evidence="7">Secreted</location>
        <location evidence="7">Extracellular space</location>
        <location evidence="7">Apoplast</location>
    </subcellularLocation>
</comment>
<dbReference type="InterPro" id="IPR044791">
    <property type="entry name" value="Beta-glucanase/XTH"/>
</dbReference>
<keyword evidence="4 7" id="KW-0326">Glycosidase</keyword>
<organism evidence="9 10">
    <name type="scientific">Colocasia esculenta</name>
    <name type="common">Wild taro</name>
    <name type="synonym">Arum esculentum</name>
    <dbReference type="NCBI Taxonomy" id="4460"/>
    <lineage>
        <taxon>Eukaryota</taxon>
        <taxon>Viridiplantae</taxon>
        <taxon>Streptophyta</taxon>
        <taxon>Embryophyta</taxon>
        <taxon>Tracheophyta</taxon>
        <taxon>Spermatophyta</taxon>
        <taxon>Magnoliopsida</taxon>
        <taxon>Liliopsida</taxon>
        <taxon>Araceae</taxon>
        <taxon>Aroideae</taxon>
        <taxon>Colocasieae</taxon>
        <taxon>Colocasia</taxon>
    </lineage>
</organism>
<keyword evidence="1 7" id="KW-0808">Transferase</keyword>
<dbReference type="Pfam" id="PF06955">
    <property type="entry name" value="XET_C"/>
    <property type="match status" value="1"/>
</dbReference>
<evidence type="ECO:0000256" key="5">
    <source>
        <dbReference type="PIRSR" id="PIRSR005604-1"/>
    </source>
</evidence>
<evidence type="ECO:0000313" key="9">
    <source>
        <dbReference type="EMBL" id="MQL78213.1"/>
    </source>
</evidence>
<dbReference type="AlphaFoldDB" id="A0A843UA59"/>